<comment type="subcellular location">
    <subcellularLocation>
        <location evidence="6">Cell membrane</location>
        <topology evidence="6">Single-pass membrane protein</topology>
    </subcellularLocation>
</comment>
<evidence type="ECO:0000256" key="6">
    <source>
        <dbReference type="HAMAP-Rule" id="MF_00479"/>
    </source>
</evidence>
<dbReference type="InterPro" id="IPR007329">
    <property type="entry name" value="FMN-bd"/>
</dbReference>
<organism evidence="8 9">
    <name type="scientific">Methanoliparum thermophilum</name>
    <dbReference type="NCBI Taxonomy" id="2491083"/>
    <lineage>
        <taxon>Archaea</taxon>
        <taxon>Methanobacteriati</taxon>
        <taxon>Methanobacteriota</taxon>
        <taxon>Candidatus Methanoliparia</taxon>
        <taxon>Candidatus Methanoliparales</taxon>
        <taxon>Candidatus Methanoliparaceae</taxon>
        <taxon>Candidatus Methanoliparum</taxon>
    </lineage>
</organism>
<dbReference type="GO" id="GO:0022900">
    <property type="term" value="P:electron transport chain"/>
    <property type="evidence" value="ECO:0007669"/>
    <property type="project" value="UniProtKB-UniRule"/>
</dbReference>
<keyword evidence="6" id="KW-0472">Membrane</keyword>
<feature type="domain" description="FMN-binding" evidence="7">
    <location>
        <begin position="81"/>
        <end position="161"/>
    </location>
</feature>
<evidence type="ECO:0000256" key="5">
    <source>
        <dbReference type="ARBA" id="ARBA00022982"/>
    </source>
</evidence>
<evidence type="ECO:0000313" key="8">
    <source>
        <dbReference type="EMBL" id="RZN65614.1"/>
    </source>
</evidence>
<reference evidence="8 9" key="1">
    <citation type="journal article" date="2019" name="Nat. Microbiol.">
        <title>Wide diversity of methane and short-chain alkane metabolisms in uncultured archaea.</title>
        <authorList>
            <person name="Borrel G."/>
            <person name="Adam P.S."/>
            <person name="McKay L.J."/>
            <person name="Chen L.X."/>
            <person name="Sierra-Garcia I.N."/>
            <person name="Sieber C.M."/>
            <person name="Letourneur Q."/>
            <person name="Ghozlane A."/>
            <person name="Andersen G.L."/>
            <person name="Li W.J."/>
            <person name="Hallam S.J."/>
            <person name="Muyzer G."/>
            <person name="de Oliveira V.M."/>
            <person name="Inskeep W.P."/>
            <person name="Banfield J.F."/>
            <person name="Gribaldo S."/>
        </authorList>
    </citation>
    <scope>NUCLEOTIDE SEQUENCE [LARGE SCALE GENOMIC DNA]</scope>
    <source>
        <strain evidence="8">NM1a</strain>
    </source>
</reference>
<dbReference type="Proteomes" id="UP000317158">
    <property type="component" value="Unassembled WGS sequence"/>
</dbReference>
<keyword evidence="6" id="KW-0812">Transmembrane</keyword>
<evidence type="ECO:0000256" key="4">
    <source>
        <dbReference type="ARBA" id="ARBA00022643"/>
    </source>
</evidence>
<sequence>MKENIKRVVVLTIIVLASSLSIYVYNNTVEDALKEQEMAELTEHINMIFPDAERFIQKDDIYYVYSDDEIIGYAFEAIGKGYGGDITILVGINNDEDLTIKKVSVLSHSETPGLGARITEDEFVSQFDNKPIDAIKLEGIDAITGATISSKAVVNAVYSEYKNKIQSIRSE</sequence>
<dbReference type="HAMAP" id="MF_00479">
    <property type="entry name" value="RsxG_RnfG"/>
    <property type="match status" value="1"/>
</dbReference>
<keyword evidence="3 6" id="KW-0285">Flavoprotein</keyword>
<dbReference type="PIRSF" id="PIRSF006091">
    <property type="entry name" value="E_trnsport_RnfG"/>
    <property type="match status" value="1"/>
</dbReference>
<dbReference type="InterPro" id="IPR010209">
    <property type="entry name" value="Ion_transpt_RnfG/RsxG"/>
</dbReference>
<keyword evidence="2 6" id="KW-0597">Phosphoprotein</keyword>
<accession>A0A520KU05</accession>
<proteinExistence type="inferred from homology"/>
<evidence type="ECO:0000256" key="2">
    <source>
        <dbReference type="ARBA" id="ARBA00022553"/>
    </source>
</evidence>
<gene>
    <name evidence="6" type="primary">rnfG</name>
    <name evidence="8" type="ORF">EF806_00030</name>
</gene>
<evidence type="ECO:0000313" key="9">
    <source>
        <dbReference type="Proteomes" id="UP000317158"/>
    </source>
</evidence>
<dbReference type="GO" id="GO:0009055">
    <property type="term" value="F:electron transfer activity"/>
    <property type="evidence" value="ECO:0007669"/>
    <property type="project" value="InterPro"/>
</dbReference>
<evidence type="ECO:0000256" key="3">
    <source>
        <dbReference type="ARBA" id="ARBA00022630"/>
    </source>
</evidence>
<comment type="caution">
    <text evidence="8">The sequence shown here is derived from an EMBL/GenBank/DDBJ whole genome shotgun (WGS) entry which is preliminary data.</text>
</comment>
<keyword evidence="4 6" id="KW-0288">FMN</keyword>
<dbReference type="EMBL" id="RXIF01000001">
    <property type="protein sequence ID" value="RZN65614.1"/>
    <property type="molecule type" value="Genomic_DNA"/>
</dbReference>
<protein>
    <recommendedName>
        <fullName evidence="6">Ion-translocating oxidoreductase complex subunit G</fullName>
        <ecNumber evidence="6">7.-.-.-</ecNumber>
    </recommendedName>
    <alternativeName>
        <fullName evidence="6">Rnf electron transport complex subunit G</fullName>
    </alternativeName>
</protein>
<keyword evidence="1 6" id="KW-0813">Transport</keyword>
<keyword evidence="5 6" id="KW-0249">Electron transport</keyword>
<comment type="subunit">
    <text evidence="6">The Rnf complex is probably composed of eight subunits, including RnfA, RnfB, RnfC, RnfD, RnfE and RnfG.</text>
</comment>
<name>A0A520KU05_METT2</name>
<evidence type="ECO:0000256" key="1">
    <source>
        <dbReference type="ARBA" id="ARBA00022448"/>
    </source>
</evidence>
<dbReference type="SMART" id="SM00900">
    <property type="entry name" value="FMN_bind"/>
    <property type="match status" value="1"/>
</dbReference>
<evidence type="ECO:0000259" key="7">
    <source>
        <dbReference type="SMART" id="SM00900"/>
    </source>
</evidence>
<keyword evidence="6" id="KW-1278">Translocase</keyword>
<feature type="modified residue" description="FMN phosphoryl threonine" evidence="6">
    <location>
        <position position="147"/>
    </location>
</feature>
<keyword evidence="6" id="KW-1003">Cell membrane</keyword>
<keyword evidence="6" id="KW-1133">Transmembrane helix</keyword>
<dbReference type="NCBIfam" id="TIGR01947">
    <property type="entry name" value="rnfG"/>
    <property type="match status" value="1"/>
</dbReference>
<dbReference type="AlphaFoldDB" id="A0A520KU05"/>
<comment type="cofactor">
    <cofactor evidence="6">
        <name>FMN</name>
        <dbReference type="ChEBI" id="CHEBI:58210"/>
    </cofactor>
</comment>
<dbReference type="GO" id="GO:0010181">
    <property type="term" value="F:FMN binding"/>
    <property type="evidence" value="ECO:0007669"/>
    <property type="project" value="InterPro"/>
</dbReference>
<dbReference type="PANTHER" id="PTHR36118:SF1">
    <property type="entry name" value="ION-TRANSLOCATING OXIDOREDUCTASE COMPLEX SUBUNIT G"/>
    <property type="match status" value="1"/>
</dbReference>
<comment type="similarity">
    <text evidence="6">Belongs to the RnfG family.</text>
</comment>
<dbReference type="EC" id="7.-.-.-" evidence="6"/>
<comment type="function">
    <text evidence="6">Part of a membrane-bound complex that couples electron transfer with translocation of ions across the membrane.</text>
</comment>
<dbReference type="GO" id="GO:0005886">
    <property type="term" value="C:plasma membrane"/>
    <property type="evidence" value="ECO:0007669"/>
    <property type="project" value="UniProtKB-SubCell"/>
</dbReference>
<dbReference type="PANTHER" id="PTHR36118">
    <property type="entry name" value="ION-TRANSLOCATING OXIDOREDUCTASE COMPLEX SUBUNIT G"/>
    <property type="match status" value="1"/>
</dbReference>
<dbReference type="Pfam" id="PF04205">
    <property type="entry name" value="FMN_bind"/>
    <property type="match status" value="1"/>
</dbReference>